<accession>A0ACB8E940</accession>
<organism evidence="1 2">
    <name type="scientific">Sphaerodactylus townsendi</name>
    <dbReference type="NCBI Taxonomy" id="933632"/>
    <lineage>
        <taxon>Eukaryota</taxon>
        <taxon>Metazoa</taxon>
        <taxon>Chordata</taxon>
        <taxon>Craniata</taxon>
        <taxon>Vertebrata</taxon>
        <taxon>Euteleostomi</taxon>
        <taxon>Lepidosauria</taxon>
        <taxon>Squamata</taxon>
        <taxon>Bifurcata</taxon>
        <taxon>Gekkota</taxon>
        <taxon>Sphaerodactylidae</taxon>
        <taxon>Sphaerodactylus</taxon>
    </lineage>
</organism>
<reference evidence="1" key="1">
    <citation type="submission" date="2021-08" db="EMBL/GenBank/DDBJ databases">
        <title>The first chromosome-level gecko genome reveals the dynamic sex chromosomes of Neotropical dwarf geckos (Sphaerodactylidae: Sphaerodactylus).</title>
        <authorList>
            <person name="Pinto B.J."/>
            <person name="Keating S.E."/>
            <person name="Gamble T."/>
        </authorList>
    </citation>
    <scope>NUCLEOTIDE SEQUENCE</scope>
    <source>
        <strain evidence="1">TG3544</strain>
    </source>
</reference>
<comment type="caution">
    <text evidence="1">The sequence shown here is derived from an EMBL/GenBank/DDBJ whole genome shotgun (WGS) entry which is preliminary data.</text>
</comment>
<evidence type="ECO:0000313" key="1">
    <source>
        <dbReference type="EMBL" id="KAH7988536.1"/>
    </source>
</evidence>
<evidence type="ECO:0000313" key="2">
    <source>
        <dbReference type="Proteomes" id="UP000827872"/>
    </source>
</evidence>
<protein>
    <submittedName>
        <fullName evidence="1">Uncharacterized protein</fullName>
    </submittedName>
</protein>
<proteinExistence type="predicted"/>
<sequence>MKCANIEQEKYDAVTKVHEIMQHLEEANLQKSQAMVGEKQKEEEIANMKESISQLWQDSASRTRKEVENERKRFNLQISLLTEELAALQMECGDKRAQIERAVREKRAVEEELEKVYREGRGNEGDYRKLEELHQRCLMAERAKDDLQLNLQTAQNKIRQLAMNHEEEQGRCQEMIRKLQNILDSERENCGSVSEERLKIQQENEQLQKEIESLRKLAMEAQQTAKLKISTMENELLIKEHGYEVRLKEMEEVNQSSTSELRRLLIAQQKATNRWKEETKKLTENTESRINNLNSKPFANRISSESVKAAGAVLFLADEEPPVPLIS</sequence>
<name>A0ACB8E940_9SAUR</name>
<dbReference type="Proteomes" id="UP000827872">
    <property type="component" value="Linkage Group LG10"/>
</dbReference>
<dbReference type="EMBL" id="CM037623">
    <property type="protein sequence ID" value="KAH7988536.1"/>
    <property type="molecule type" value="Genomic_DNA"/>
</dbReference>
<gene>
    <name evidence="1" type="ORF">K3G42_018580</name>
</gene>
<keyword evidence="2" id="KW-1185">Reference proteome</keyword>